<dbReference type="RefSeq" id="WP_072552751.1">
    <property type="nucleotide sequence ID" value="NZ_CP018153.1"/>
</dbReference>
<evidence type="ECO:0000313" key="1">
    <source>
        <dbReference type="EMBL" id="APG60103.1"/>
    </source>
</evidence>
<dbReference type="InterPro" id="IPR029063">
    <property type="entry name" value="SAM-dependent_MTases_sf"/>
</dbReference>
<gene>
    <name evidence="1" type="ORF">LPB144_06595</name>
</gene>
<proteinExistence type="predicted"/>
<sequence>MSLKLKLKKLLFRSLEVFPHKLGDWIYHRVQEIFSNEDLEFKIRSANNTFRTFEHLTLENGVRIQDRVIAEIGSGWLPLMPYFFKYMGKAAKVESFDLNKHYQKKYIAELNDQFSRKYGVRIKRKKDSKFGLPEAINYYPHTNILEQNLTDCDLVFSRFVLEHVTPEDLESMHLKFKNELNPGSHIIHLISPGDHRAYVDKRLSLQDFLQYSNKEWNMMQTRFDYHNRLRLPQYLEIFNKLELEIVHLSFNVPDEKSEYYRKFKKLKLHQEFLNFSEEELMAGAINIILKV</sequence>
<accession>A0A1L3J4S8</accession>
<dbReference type="KEGG" id="grl:LPB144_06595"/>
<name>A0A1L3J4S8_9FLAO</name>
<dbReference type="Gene3D" id="3.40.50.150">
    <property type="entry name" value="Vaccinia Virus protein VP39"/>
    <property type="match status" value="1"/>
</dbReference>
<dbReference type="STRING" id="1913577.LPB144_06595"/>
<dbReference type="SUPFAM" id="SSF53335">
    <property type="entry name" value="S-adenosyl-L-methionine-dependent methyltransferases"/>
    <property type="match status" value="1"/>
</dbReference>
<evidence type="ECO:0008006" key="3">
    <source>
        <dbReference type="Google" id="ProtNLM"/>
    </source>
</evidence>
<reference evidence="1 2" key="1">
    <citation type="submission" date="2016-11" db="EMBL/GenBank/DDBJ databases">
        <title>Gramella sp. LPB0144 isolated from marine environment.</title>
        <authorList>
            <person name="Kim E."/>
            <person name="Yi H."/>
        </authorList>
    </citation>
    <scope>NUCLEOTIDE SEQUENCE [LARGE SCALE GENOMIC DNA]</scope>
    <source>
        <strain evidence="1 2">LPB0144</strain>
    </source>
</reference>
<dbReference type="AlphaFoldDB" id="A0A1L3J4S8"/>
<keyword evidence="2" id="KW-1185">Reference proteome</keyword>
<dbReference type="EMBL" id="CP018153">
    <property type="protein sequence ID" value="APG60103.1"/>
    <property type="molecule type" value="Genomic_DNA"/>
</dbReference>
<dbReference type="Proteomes" id="UP000182510">
    <property type="component" value="Chromosome"/>
</dbReference>
<protein>
    <recommendedName>
        <fullName evidence="3">Methyltransferase type 11 domain-containing protein</fullName>
    </recommendedName>
</protein>
<organism evidence="1 2">
    <name type="scientific">Christiangramia salexigens</name>
    <dbReference type="NCBI Taxonomy" id="1913577"/>
    <lineage>
        <taxon>Bacteria</taxon>
        <taxon>Pseudomonadati</taxon>
        <taxon>Bacteroidota</taxon>
        <taxon>Flavobacteriia</taxon>
        <taxon>Flavobacteriales</taxon>
        <taxon>Flavobacteriaceae</taxon>
        <taxon>Christiangramia</taxon>
    </lineage>
</organism>
<dbReference type="OrthoDB" id="1490915at2"/>
<evidence type="ECO:0000313" key="2">
    <source>
        <dbReference type="Proteomes" id="UP000182510"/>
    </source>
</evidence>